<gene>
    <name evidence="2" type="ORF">IF1G_09475</name>
</gene>
<feature type="chain" id="PRO_5021831294" evidence="1">
    <location>
        <begin position="18"/>
        <end position="190"/>
    </location>
</feature>
<keyword evidence="3" id="KW-1185">Reference proteome</keyword>
<comment type="caution">
    <text evidence="2">The sequence shown here is derived from an EMBL/GenBank/DDBJ whole genome shotgun (WGS) entry which is preliminary data.</text>
</comment>
<reference evidence="2 3" key="1">
    <citation type="journal article" date="2019" name="Appl. Microbiol. Biotechnol.">
        <title>Genome sequence of Isaria javanica and comparative genome analysis insights into family S53 peptidase evolution in fungal entomopathogens.</title>
        <authorList>
            <person name="Lin R."/>
            <person name="Zhang X."/>
            <person name="Xin B."/>
            <person name="Zou M."/>
            <person name="Gao Y."/>
            <person name="Qin F."/>
            <person name="Hu Q."/>
            <person name="Xie B."/>
            <person name="Cheng X."/>
        </authorList>
    </citation>
    <scope>NUCLEOTIDE SEQUENCE [LARGE SCALE GENOMIC DNA]</scope>
    <source>
        <strain evidence="2 3">IJ1G</strain>
    </source>
</reference>
<evidence type="ECO:0000313" key="2">
    <source>
        <dbReference type="EMBL" id="TQV91890.1"/>
    </source>
</evidence>
<evidence type="ECO:0000256" key="1">
    <source>
        <dbReference type="SAM" id="SignalP"/>
    </source>
</evidence>
<dbReference type="EMBL" id="SPUK01000017">
    <property type="protein sequence ID" value="TQV91890.1"/>
    <property type="molecule type" value="Genomic_DNA"/>
</dbReference>
<accession>A0A545UR04</accession>
<keyword evidence="1" id="KW-0732">Signal</keyword>
<name>A0A545UR04_9HYPO</name>
<organism evidence="2 3">
    <name type="scientific">Cordyceps javanica</name>
    <dbReference type="NCBI Taxonomy" id="43265"/>
    <lineage>
        <taxon>Eukaryota</taxon>
        <taxon>Fungi</taxon>
        <taxon>Dikarya</taxon>
        <taxon>Ascomycota</taxon>
        <taxon>Pezizomycotina</taxon>
        <taxon>Sordariomycetes</taxon>
        <taxon>Hypocreomycetidae</taxon>
        <taxon>Hypocreales</taxon>
        <taxon>Cordycipitaceae</taxon>
        <taxon>Cordyceps</taxon>
    </lineage>
</organism>
<dbReference type="AlphaFoldDB" id="A0A545UR04"/>
<evidence type="ECO:0000313" key="3">
    <source>
        <dbReference type="Proteomes" id="UP000315783"/>
    </source>
</evidence>
<protein>
    <submittedName>
        <fullName evidence="2">Uncharacterized protein</fullName>
    </submittedName>
</protein>
<feature type="signal peptide" evidence="1">
    <location>
        <begin position="1"/>
        <end position="17"/>
    </location>
</feature>
<dbReference type="OrthoDB" id="5355068at2759"/>
<proteinExistence type="predicted"/>
<dbReference type="Proteomes" id="UP000315783">
    <property type="component" value="Unassembled WGS sequence"/>
</dbReference>
<sequence>MHFSLLAIAGLLPSALAAVASPVEARALDANQNFEVAAGNYNFTEDFGPALAYTFGAIASIPDDVLAAGDEAANKWFVENNYRSGAVELAADADADAADAAAVTDLEARGFWQVTKCVGSVMWAIGSTAIPVAKIARIKKYIEALGGVKKAVQLMLGATSKAEKLKAGGQALVNLSAELLGIAGVKANCF</sequence>